<evidence type="ECO:0000256" key="1">
    <source>
        <dbReference type="SAM" id="SignalP"/>
    </source>
</evidence>
<keyword evidence="2" id="KW-0808">Transferase</keyword>
<dbReference type="Proteomes" id="UP000735302">
    <property type="component" value="Unassembled WGS sequence"/>
</dbReference>
<reference evidence="2 3" key="1">
    <citation type="journal article" date="2021" name="Elife">
        <title>Chloroplast acquisition without the gene transfer in kleptoplastic sea slugs, Plakobranchus ocellatus.</title>
        <authorList>
            <person name="Maeda T."/>
            <person name="Takahashi S."/>
            <person name="Yoshida T."/>
            <person name="Shimamura S."/>
            <person name="Takaki Y."/>
            <person name="Nagai Y."/>
            <person name="Toyoda A."/>
            <person name="Suzuki Y."/>
            <person name="Arimoto A."/>
            <person name="Ishii H."/>
            <person name="Satoh N."/>
            <person name="Nishiyama T."/>
            <person name="Hasebe M."/>
            <person name="Maruyama T."/>
            <person name="Minagawa J."/>
            <person name="Obokata J."/>
            <person name="Shigenobu S."/>
        </authorList>
    </citation>
    <scope>NUCLEOTIDE SEQUENCE [LARGE SCALE GENOMIC DNA]</scope>
</reference>
<proteinExistence type="predicted"/>
<dbReference type="EMBL" id="BLXT01000641">
    <property type="protein sequence ID" value="GFN79125.1"/>
    <property type="molecule type" value="Genomic_DNA"/>
</dbReference>
<keyword evidence="1" id="KW-0732">Signal</keyword>
<keyword evidence="2" id="KW-0695">RNA-directed DNA polymerase</keyword>
<dbReference type="InterPro" id="IPR036397">
    <property type="entry name" value="RNaseH_sf"/>
</dbReference>
<keyword evidence="3" id="KW-1185">Reference proteome</keyword>
<comment type="caution">
    <text evidence="2">The sequence shown here is derived from an EMBL/GenBank/DDBJ whole genome shotgun (WGS) entry which is preliminary data.</text>
</comment>
<dbReference type="InterPro" id="IPR012337">
    <property type="entry name" value="RNaseH-like_sf"/>
</dbReference>
<keyword evidence="2" id="KW-0548">Nucleotidyltransferase</keyword>
<dbReference type="AlphaFoldDB" id="A0AAV3Y7C5"/>
<dbReference type="Gene3D" id="3.30.420.10">
    <property type="entry name" value="Ribonuclease H-like superfamily/Ribonuclease H"/>
    <property type="match status" value="1"/>
</dbReference>
<evidence type="ECO:0000313" key="3">
    <source>
        <dbReference type="Proteomes" id="UP000735302"/>
    </source>
</evidence>
<gene>
    <name evidence="2" type="ORF">PoB_000563100</name>
</gene>
<dbReference type="GO" id="GO:0003964">
    <property type="term" value="F:RNA-directed DNA polymerase activity"/>
    <property type="evidence" value="ECO:0007669"/>
    <property type="project" value="UniProtKB-KW"/>
</dbReference>
<protein>
    <submittedName>
        <fullName evidence="2">Reverse transcriptase</fullName>
    </submittedName>
</protein>
<name>A0AAV3Y7C5_9GAST</name>
<organism evidence="2 3">
    <name type="scientific">Plakobranchus ocellatus</name>
    <dbReference type="NCBI Taxonomy" id="259542"/>
    <lineage>
        <taxon>Eukaryota</taxon>
        <taxon>Metazoa</taxon>
        <taxon>Spiralia</taxon>
        <taxon>Lophotrochozoa</taxon>
        <taxon>Mollusca</taxon>
        <taxon>Gastropoda</taxon>
        <taxon>Heterobranchia</taxon>
        <taxon>Euthyneura</taxon>
        <taxon>Panpulmonata</taxon>
        <taxon>Sacoglossa</taxon>
        <taxon>Placobranchoidea</taxon>
        <taxon>Plakobranchidae</taxon>
        <taxon>Plakobranchus</taxon>
    </lineage>
</organism>
<feature type="signal peptide" evidence="1">
    <location>
        <begin position="1"/>
        <end position="20"/>
    </location>
</feature>
<dbReference type="SUPFAM" id="SSF53098">
    <property type="entry name" value="Ribonuclease H-like"/>
    <property type="match status" value="1"/>
</dbReference>
<accession>A0AAV3Y7C5</accession>
<dbReference type="GO" id="GO:0003676">
    <property type="term" value="F:nucleic acid binding"/>
    <property type="evidence" value="ECO:0007669"/>
    <property type="project" value="InterPro"/>
</dbReference>
<feature type="chain" id="PRO_5043517400" evidence="1">
    <location>
        <begin position="21"/>
        <end position="80"/>
    </location>
</feature>
<sequence length="80" mass="8773">MVVHRFILILGGYATFDVGAVPLQTIDAEKVAEALIYIYSRLGVPEEVLGDQGTQLTSDCMREVCCLIGMKQRVTLPTSQ</sequence>
<evidence type="ECO:0000313" key="2">
    <source>
        <dbReference type="EMBL" id="GFN79125.1"/>
    </source>
</evidence>